<reference evidence="2 3" key="1">
    <citation type="submission" date="2020-11" db="EMBL/GenBank/DDBJ databases">
        <title>Draft Genome Sequence and Secondary Metabolite Biosynthetic Potential of the Lysobacter niastensis Type strain DSM 18481.</title>
        <authorList>
            <person name="Turrini P."/>
            <person name="Artuso I."/>
            <person name="Tescari M."/>
            <person name="Lugli G.A."/>
            <person name="Frangipani E."/>
            <person name="Ventura M."/>
            <person name="Visca P."/>
        </authorList>
    </citation>
    <scope>NUCLEOTIDE SEQUENCE [LARGE SCALE GENOMIC DNA]</scope>
    <source>
        <strain evidence="2 3">DSM 18481</strain>
    </source>
</reference>
<dbReference type="EMBL" id="JADLZT010000001">
    <property type="protein sequence ID" value="MBF6022407.1"/>
    <property type="molecule type" value="Genomic_DNA"/>
</dbReference>
<dbReference type="Gene3D" id="2.40.10.220">
    <property type="entry name" value="predicted glycosyltransferase like domains"/>
    <property type="match status" value="1"/>
</dbReference>
<dbReference type="Pfam" id="PF07238">
    <property type="entry name" value="PilZ"/>
    <property type="match status" value="1"/>
</dbReference>
<evidence type="ECO:0000313" key="2">
    <source>
        <dbReference type="EMBL" id="MBF6022407.1"/>
    </source>
</evidence>
<gene>
    <name evidence="2" type="ORF">IU514_00060</name>
</gene>
<feature type="domain" description="PilZ" evidence="1">
    <location>
        <begin position="9"/>
        <end position="108"/>
    </location>
</feature>
<proteinExistence type="predicted"/>
<comment type="caution">
    <text evidence="2">The sequence shown here is derived from an EMBL/GenBank/DDBJ whole genome shotgun (WGS) entry which is preliminary data.</text>
</comment>
<keyword evidence="3" id="KW-1185">Reference proteome</keyword>
<name>A0ABS0B1N1_9GAMM</name>
<dbReference type="RefSeq" id="WP_194929030.1">
    <property type="nucleotide sequence ID" value="NZ_JADLZT010000001.1"/>
</dbReference>
<dbReference type="SUPFAM" id="SSF141371">
    <property type="entry name" value="PilZ domain-like"/>
    <property type="match status" value="1"/>
</dbReference>
<sequence length="116" mass="13124">MMDEFRRVRRRKVPETIPVVDTMTDNVVGHLGNLSETGMLLIASAPLVDDGLYQFRFNLYQAPDRALPIEVGAHLLWQDGASAAGQTWTGFRFITMLESQMLQLRQWLDAPGAVYE</sequence>
<evidence type="ECO:0000259" key="1">
    <source>
        <dbReference type="Pfam" id="PF07238"/>
    </source>
</evidence>
<dbReference type="InterPro" id="IPR009875">
    <property type="entry name" value="PilZ_domain"/>
</dbReference>
<dbReference type="Proteomes" id="UP001429984">
    <property type="component" value="Unassembled WGS sequence"/>
</dbReference>
<protein>
    <submittedName>
        <fullName evidence="2">PilZ domain-containing protein</fullName>
    </submittedName>
</protein>
<accession>A0ABS0B1N1</accession>
<organism evidence="2 3">
    <name type="scientific">Lysobacter niastensis</name>
    <dbReference type="NCBI Taxonomy" id="380629"/>
    <lineage>
        <taxon>Bacteria</taxon>
        <taxon>Pseudomonadati</taxon>
        <taxon>Pseudomonadota</taxon>
        <taxon>Gammaproteobacteria</taxon>
        <taxon>Lysobacterales</taxon>
        <taxon>Lysobacteraceae</taxon>
        <taxon>Lysobacter</taxon>
    </lineage>
</organism>
<evidence type="ECO:0000313" key="3">
    <source>
        <dbReference type="Proteomes" id="UP001429984"/>
    </source>
</evidence>